<dbReference type="SMART" id="SM00992">
    <property type="entry name" value="YccV-like"/>
    <property type="match status" value="1"/>
</dbReference>
<dbReference type="Gene3D" id="2.30.30.390">
    <property type="entry name" value="Hemimethylated DNA-binding domain"/>
    <property type="match status" value="1"/>
</dbReference>
<proteinExistence type="predicted"/>
<dbReference type="PANTHER" id="PTHR31350">
    <property type="entry name" value="SI:DKEY-261L7.2"/>
    <property type="match status" value="1"/>
</dbReference>
<dbReference type="PANTHER" id="PTHR31350:SF21">
    <property type="entry name" value="F-BOX ONLY PROTEIN 21"/>
    <property type="match status" value="1"/>
</dbReference>
<sequence length="384" mass="44272">MKNNRHPSLSLQAGKRSLIEDIDLQGEALDALNHVIFVDMKFHGNITDFYNPLNSYMHQVLINKTGIPISLCVLYLTLALRLGVFLEPVNFPHHFMLRWCQGTLGSTFVTDYVFVDAFGNGKYRSAKECEHLIGQPVTEEFFAAVCTKEVLQRMVGNLLNLGKRESKDRSFMLLRVSLDLYLAMYPDSVQHLLLQARLYFHLGIWPEKVLDILQNIQALDPSQHGAVAYLVQHTLEHIERRKDDSVLQAKLRSDEKEVCYSVGLIMRHKRYDYSCVIFSWDPLCMMPPDWMENLDLYNLSKGITQPFYSVLLDDGTCNYVAQEDLEPHPSPTEISHPDIDLYFSEFAGNHYIAKKELQLQYPEDAEWIVRQSVEEQPKSSPQEP</sequence>
<dbReference type="NCBIfam" id="TIGR02097">
    <property type="entry name" value="yccV"/>
    <property type="match status" value="1"/>
</dbReference>
<dbReference type="Pfam" id="PF08755">
    <property type="entry name" value="YccV-like"/>
    <property type="match status" value="1"/>
</dbReference>
<reference evidence="2" key="1">
    <citation type="submission" date="2023-05" db="EMBL/GenBank/DDBJ databases">
        <authorList>
            <person name="Stuckert A."/>
        </authorList>
    </citation>
    <scope>NUCLEOTIDE SEQUENCE</scope>
</reference>
<evidence type="ECO:0000259" key="1">
    <source>
        <dbReference type="SMART" id="SM00992"/>
    </source>
</evidence>
<keyword evidence="3" id="KW-1185">Reference proteome</keyword>
<dbReference type="InterPro" id="IPR036623">
    <property type="entry name" value="Hemimethylated_DNA-bd_sf"/>
</dbReference>
<organism evidence="2 3">
    <name type="scientific">Staurois parvus</name>
    <dbReference type="NCBI Taxonomy" id="386267"/>
    <lineage>
        <taxon>Eukaryota</taxon>
        <taxon>Metazoa</taxon>
        <taxon>Chordata</taxon>
        <taxon>Craniata</taxon>
        <taxon>Vertebrata</taxon>
        <taxon>Euteleostomi</taxon>
        <taxon>Amphibia</taxon>
        <taxon>Batrachia</taxon>
        <taxon>Anura</taxon>
        <taxon>Neobatrachia</taxon>
        <taxon>Ranoidea</taxon>
        <taxon>Ranidae</taxon>
        <taxon>Staurois</taxon>
    </lineage>
</organism>
<dbReference type="Pfam" id="PF13369">
    <property type="entry name" value="Transglut_core2"/>
    <property type="match status" value="1"/>
</dbReference>
<evidence type="ECO:0000313" key="3">
    <source>
        <dbReference type="Proteomes" id="UP001162483"/>
    </source>
</evidence>
<comment type="caution">
    <text evidence="2">The sequence shown here is derived from an EMBL/GenBank/DDBJ whole genome shotgun (WGS) entry which is preliminary data.</text>
</comment>
<dbReference type="Proteomes" id="UP001162483">
    <property type="component" value="Unassembled WGS sequence"/>
</dbReference>
<gene>
    <name evidence="2" type="ORF">SPARVUS_LOCUS2549873</name>
</gene>
<dbReference type="InterPro" id="IPR032698">
    <property type="entry name" value="SirB1_N"/>
</dbReference>
<evidence type="ECO:0000313" key="2">
    <source>
        <dbReference type="EMBL" id="CAI9544799.1"/>
    </source>
</evidence>
<accession>A0ABN9BB24</accession>
<feature type="domain" description="Hemimethylated DNA-binding" evidence="1">
    <location>
        <begin position="257"/>
        <end position="354"/>
    </location>
</feature>
<dbReference type="EMBL" id="CATNWA010003206">
    <property type="protein sequence ID" value="CAI9544799.1"/>
    <property type="molecule type" value="Genomic_DNA"/>
</dbReference>
<protein>
    <recommendedName>
        <fullName evidence="1">Hemimethylated DNA-binding domain-containing protein</fullName>
    </recommendedName>
</protein>
<name>A0ABN9BB24_9NEOB</name>
<dbReference type="InterPro" id="IPR011722">
    <property type="entry name" value="Hemimethylated_DNA-bd_dom"/>
</dbReference>
<dbReference type="SUPFAM" id="SSF141255">
    <property type="entry name" value="YccV-like"/>
    <property type="match status" value="1"/>
</dbReference>